<dbReference type="EC" id="1.8.1.9" evidence="7"/>
<comment type="catalytic activity">
    <reaction evidence="6 7">
        <text>[thioredoxin]-dithiol + NADP(+) = [thioredoxin]-disulfide + NADPH + H(+)</text>
        <dbReference type="Rhea" id="RHEA:20345"/>
        <dbReference type="Rhea" id="RHEA-COMP:10698"/>
        <dbReference type="Rhea" id="RHEA-COMP:10700"/>
        <dbReference type="ChEBI" id="CHEBI:15378"/>
        <dbReference type="ChEBI" id="CHEBI:29950"/>
        <dbReference type="ChEBI" id="CHEBI:50058"/>
        <dbReference type="ChEBI" id="CHEBI:57783"/>
        <dbReference type="ChEBI" id="CHEBI:58349"/>
        <dbReference type="EC" id="1.8.1.9"/>
    </reaction>
</comment>
<dbReference type="InterPro" id="IPR008255">
    <property type="entry name" value="Pyr_nucl-diS_OxRdtase_2_AS"/>
</dbReference>
<protein>
    <recommendedName>
        <fullName evidence="7">Thioredoxin reductase</fullName>
        <ecNumber evidence="7">1.8.1.9</ecNumber>
    </recommendedName>
</protein>
<evidence type="ECO:0000313" key="11">
    <source>
        <dbReference type="Proteomes" id="UP000727506"/>
    </source>
</evidence>
<dbReference type="PROSITE" id="PS00573">
    <property type="entry name" value="PYRIDINE_REDOX_2"/>
    <property type="match status" value="1"/>
</dbReference>
<dbReference type="InterPro" id="IPR050097">
    <property type="entry name" value="Ferredoxin-NADP_redctase_2"/>
</dbReference>
<dbReference type="Proteomes" id="UP000727506">
    <property type="component" value="Unassembled WGS sequence"/>
</dbReference>
<keyword evidence="8" id="KW-0521">NADP</keyword>
<comment type="subunit">
    <text evidence="7">Homodimer.</text>
</comment>
<comment type="caution">
    <text evidence="10">The sequence shown here is derived from an EMBL/GenBank/DDBJ whole genome shotgun (WGS) entry which is preliminary data.</text>
</comment>
<evidence type="ECO:0000313" key="10">
    <source>
        <dbReference type="EMBL" id="MBS6941268.1"/>
    </source>
</evidence>
<reference evidence="10" key="1">
    <citation type="submission" date="2021-02" db="EMBL/GenBank/DDBJ databases">
        <title>Infant gut strain persistence is associated with maternal origin, phylogeny, and functional potential including surface adhesion and iron acquisition.</title>
        <authorList>
            <person name="Lou Y.C."/>
        </authorList>
    </citation>
    <scope>NUCLEOTIDE SEQUENCE</scope>
    <source>
        <strain evidence="10">L2_039_000G1_dasL2_039_000G1_concoct_11</strain>
    </source>
</reference>
<sequence length="315" mass="32970">MTDIVGRFDVAVIGQGPAGMTAALYAARAGLSAVSFERMGPGGQMTDTEQLDNYPGFADGVAAFELAFAMSGQAARFGAQSVNEEVVELDLRADPKRIVVASGGVYEAAAVILATGAVPRPLGVDREKELAGRGVSYCATCDGGFFRDKRVAVVGGGNTAVGDAIYLSRICSEVHLVHRRDAFRADAVYTRALADLENVVLHMESVIDELHDEDGKVSGVALRDVKTGERSLVDVEGVFVAVGTMPKNALFLDSGIELDSAGYVMADETGKTNIPGVFVAGDVRTKALRQVSTAVGDGANAAQSAFDYLSLRQGL</sequence>
<comment type="similarity">
    <text evidence="7">Belongs to the class-II pyridine nucleotide-disulfide oxidoreductase family.</text>
</comment>
<comment type="cofactor">
    <cofactor evidence="8">
        <name>FAD</name>
        <dbReference type="ChEBI" id="CHEBI:57692"/>
    </cofactor>
    <text evidence="8">Binds 1 FAD per subunit.</text>
</comment>
<dbReference type="PRINTS" id="PR00368">
    <property type="entry name" value="FADPNR"/>
</dbReference>
<dbReference type="NCBIfam" id="TIGR01292">
    <property type="entry name" value="TRX_reduct"/>
    <property type="match status" value="1"/>
</dbReference>
<accession>A0A943YYQ7</accession>
<dbReference type="GO" id="GO:0004791">
    <property type="term" value="F:thioredoxin-disulfide reductase (NADPH) activity"/>
    <property type="evidence" value="ECO:0007669"/>
    <property type="project" value="UniProtKB-UniRule"/>
</dbReference>
<dbReference type="Pfam" id="PF07992">
    <property type="entry name" value="Pyr_redox_2"/>
    <property type="match status" value="1"/>
</dbReference>
<organism evidence="10 11">
    <name type="scientific">Slackia piriformis</name>
    <dbReference type="NCBI Taxonomy" id="626934"/>
    <lineage>
        <taxon>Bacteria</taxon>
        <taxon>Bacillati</taxon>
        <taxon>Actinomycetota</taxon>
        <taxon>Coriobacteriia</taxon>
        <taxon>Eggerthellales</taxon>
        <taxon>Eggerthellaceae</taxon>
        <taxon>Slackia</taxon>
    </lineage>
</organism>
<keyword evidence="1 7" id="KW-0285">Flavoprotein</keyword>
<dbReference type="InterPro" id="IPR005982">
    <property type="entry name" value="Thioredox_Rdtase"/>
</dbReference>
<keyword evidence="4" id="KW-1015">Disulfide bond</keyword>
<evidence type="ECO:0000256" key="2">
    <source>
        <dbReference type="ARBA" id="ARBA00022827"/>
    </source>
</evidence>
<keyword evidence="5 7" id="KW-0676">Redox-active center</keyword>
<dbReference type="AlphaFoldDB" id="A0A943YYQ7"/>
<evidence type="ECO:0000256" key="7">
    <source>
        <dbReference type="RuleBase" id="RU003880"/>
    </source>
</evidence>
<evidence type="ECO:0000256" key="6">
    <source>
        <dbReference type="ARBA" id="ARBA00048132"/>
    </source>
</evidence>
<gene>
    <name evidence="10" type="primary">trxB</name>
    <name evidence="10" type="ORF">KH142_07335</name>
</gene>
<dbReference type="GO" id="GO:0005737">
    <property type="term" value="C:cytoplasm"/>
    <property type="evidence" value="ECO:0007669"/>
    <property type="project" value="InterPro"/>
</dbReference>
<evidence type="ECO:0000256" key="1">
    <source>
        <dbReference type="ARBA" id="ARBA00022630"/>
    </source>
</evidence>
<name>A0A943YYQ7_9ACTN</name>
<evidence type="ECO:0000256" key="8">
    <source>
        <dbReference type="RuleBase" id="RU003881"/>
    </source>
</evidence>
<keyword evidence="3 7" id="KW-0560">Oxidoreductase</keyword>
<dbReference type="InterPro" id="IPR036188">
    <property type="entry name" value="FAD/NAD-bd_sf"/>
</dbReference>
<proteinExistence type="inferred from homology"/>
<evidence type="ECO:0000256" key="5">
    <source>
        <dbReference type="ARBA" id="ARBA00023284"/>
    </source>
</evidence>
<dbReference type="SUPFAM" id="SSF51905">
    <property type="entry name" value="FAD/NAD(P)-binding domain"/>
    <property type="match status" value="1"/>
</dbReference>
<dbReference type="PRINTS" id="PR00469">
    <property type="entry name" value="PNDRDTASEII"/>
</dbReference>
<evidence type="ECO:0000256" key="3">
    <source>
        <dbReference type="ARBA" id="ARBA00023002"/>
    </source>
</evidence>
<dbReference type="EMBL" id="JAGZSV010000148">
    <property type="protein sequence ID" value="MBS6941268.1"/>
    <property type="molecule type" value="Genomic_DNA"/>
</dbReference>
<feature type="domain" description="FAD/NAD(P)-binding" evidence="9">
    <location>
        <begin position="8"/>
        <end position="298"/>
    </location>
</feature>
<evidence type="ECO:0000259" key="9">
    <source>
        <dbReference type="Pfam" id="PF07992"/>
    </source>
</evidence>
<dbReference type="InterPro" id="IPR023753">
    <property type="entry name" value="FAD/NAD-binding_dom"/>
</dbReference>
<evidence type="ECO:0000256" key="4">
    <source>
        <dbReference type="ARBA" id="ARBA00023157"/>
    </source>
</evidence>
<dbReference type="GO" id="GO:0019430">
    <property type="term" value="P:removal of superoxide radicals"/>
    <property type="evidence" value="ECO:0007669"/>
    <property type="project" value="UniProtKB-UniRule"/>
</dbReference>
<dbReference type="PANTHER" id="PTHR48105">
    <property type="entry name" value="THIOREDOXIN REDUCTASE 1-RELATED-RELATED"/>
    <property type="match status" value="1"/>
</dbReference>
<keyword evidence="2 7" id="KW-0274">FAD</keyword>
<dbReference type="Gene3D" id="3.50.50.60">
    <property type="entry name" value="FAD/NAD(P)-binding domain"/>
    <property type="match status" value="2"/>
</dbReference>